<dbReference type="AlphaFoldDB" id="A0A6B0UV96"/>
<sequence>MALLCLLARCASARLTRRVFGDMHRLLEDLTMIVDLAARLFARLAAFFRSLNSSAVYWRGRPDFATAEVTAADDIDASGAAMFLDAERSRSGRSASRECDNAPRRPPWLPRCCGSLLTVAPLGEAVAGMRSSVRRWECEDQCGSWTV</sequence>
<reference evidence="1" key="1">
    <citation type="submission" date="2019-12" db="EMBL/GenBank/DDBJ databases">
        <title>An insight into the sialome of adult female Ixodes ricinus ticks feeding for 6 days.</title>
        <authorList>
            <person name="Perner J."/>
            <person name="Ribeiro J.M.C."/>
        </authorList>
    </citation>
    <scope>NUCLEOTIDE SEQUENCE</scope>
    <source>
        <strain evidence="1">Semi-engorged</strain>
        <tissue evidence="1">Salivary glands</tissue>
    </source>
</reference>
<protein>
    <submittedName>
        <fullName evidence="1">Putative secreted protein</fullName>
    </submittedName>
</protein>
<organism evidence="1">
    <name type="scientific">Ixodes ricinus</name>
    <name type="common">Common tick</name>
    <name type="synonym">Acarus ricinus</name>
    <dbReference type="NCBI Taxonomy" id="34613"/>
    <lineage>
        <taxon>Eukaryota</taxon>
        <taxon>Metazoa</taxon>
        <taxon>Ecdysozoa</taxon>
        <taxon>Arthropoda</taxon>
        <taxon>Chelicerata</taxon>
        <taxon>Arachnida</taxon>
        <taxon>Acari</taxon>
        <taxon>Parasitiformes</taxon>
        <taxon>Ixodida</taxon>
        <taxon>Ixodoidea</taxon>
        <taxon>Ixodidae</taxon>
        <taxon>Ixodinae</taxon>
        <taxon>Ixodes</taxon>
    </lineage>
</organism>
<evidence type="ECO:0000313" key="1">
    <source>
        <dbReference type="EMBL" id="MXU93546.1"/>
    </source>
</evidence>
<accession>A0A6B0UV96</accession>
<proteinExistence type="predicted"/>
<name>A0A6B0UV96_IXORI</name>
<dbReference type="EMBL" id="GIFC01011463">
    <property type="protein sequence ID" value="MXU93546.1"/>
    <property type="molecule type" value="Transcribed_RNA"/>
</dbReference>